<reference evidence="2" key="2">
    <citation type="submission" date="2025-08" db="UniProtKB">
        <authorList>
            <consortium name="Ensembl"/>
        </authorList>
    </citation>
    <scope>IDENTIFICATION</scope>
</reference>
<sequence>MVCVGRDLKAHPVPVPCHGQGHLPLDQVAPSPVQPGLEHCQGWGSHSFSGQPVPGPHHPHREELLNIGYFDNLEANSRNVTNSMTLPAETNDFWKMTHLNEVQAPIVGNKSSYFFAVLDQLDSNTLPDGRVGLFSFYDDALGVRGAAEGVGLQRRAQVRLLVLLVVPLLVAAVAAELPGGAEPSALPCGTRADTDE</sequence>
<dbReference type="InParanoid" id="A0A672TM59"/>
<keyword evidence="1" id="KW-1133">Transmembrane helix</keyword>
<proteinExistence type="predicted"/>
<evidence type="ECO:0000256" key="1">
    <source>
        <dbReference type="SAM" id="Phobius"/>
    </source>
</evidence>
<evidence type="ECO:0000313" key="2">
    <source>
        <dbReference type="Ensembl" id="ENSSHBP00005001941.1"/>
    </source>
</evidence>
<dbReference type="Proteomes" id="UP000472266">
    <property type="component" value="Chromosome 3"/>
</dbReference>
<dbReference type="OMA" id="DGRIWPF"/>
<keyword evidence="1" id="KW-0472">Membrane</keyword>
<feature type="transmembrane region" description="Helical" evidence="1">
    <location>
        <begin position="160"/>
        <end position="177"/>
    </location>
</feature>
<keyword evidence="1" id="KW-0812">Transmembrane</keyword>
<dbReference type="GeneTree" id="ENSGT01140000284081"/>
<evidence type="ECO:0000313" key="3">
    <source>
        <dbReference type="Proteomes" id="UP000472266"/>
    </source>
</evidence>
<accession>A0A672TM59</accession>
<organism evidence="2 3">
    <name type="scientific">Strigops habroptila</name>
    <name type="common">Kakapo</name>
    <dbReference type="NCBI Taxonomy" id="2489341"/>
    <lineage>
        <taxon>Eukaryota</taxon>
        <taxon>Metazoa</taxon>
        <taxon>Chordata</taxon>
        <taxon>Craniata</taxon>
        <taxon>Vertebrata</taxon>
        <taxon>Euteleostomi</taxon>
        <taxon>Archelosauria</taxon>
        <taxon>Archosauria</taxon>
        <taxon>Dinosauria</taxon>
        <taxon>Saurischia</taxon>
        <taxon>Theropoda</taxon>
        <taxon>Coelurosauria</taxon>
        <taxon>Aves</taxon>
        <taxon>Neognathae</taxon>
        <taxon>Neoaves</taxon>
        <taxon>Telluraves</taxon>
        <taxon>Australaves</taxon>
        <taxon>Psittaciformes</taxon>
        <taxon>Psittacidae</taxon>
        <taxon>Strigops</taxon>
    </lineage>
</organism>
<name>A0A672TM59_STRHB</name>
<dbReference type="Ensembl" id="ENSSHBT00005002392.1">
    <property type="protein sequence ID" value="ENSSHBP00005001941.1"/>
    <property type="gene ID" value="ENSSHBG00005001802.1"/>
</dbReference>
<reference evidence="2" key="3">
    <citation type="submission" date="2025-09" db="UniProtKB">
        <authorList>
            <consortium name="Ensembl"/>
        </authorList>
    </citation>
    <scope>IDENTIFICATION</scope>
</reference>
<protein>
    <submittedName>
        <fullName evidence="2">Uncharacterized protein</fullName>
    </submittedName>
</protein>
<dbReference type="AlphaFoldDB" id="A0A672TM59"/>
<keyword evidence="3" id="KW-1185">Reference proteome</keyword>
<reference evidence="2 3" key="1">
    <citation type="submission" date="2019-11" db="EMBL/GenBank/DDBJ databases">
        <title>Strigops habroptila (kakapo) genome, bStrHab1, primary haplotype, v2.</title>
        <authorList>
            <person name="Jarvis E.D."/>
            <person name="Howard J."/>
            <person name="Rhie A."/>
            <person name="Phillippy A."/>
            <person name="Korlach J."/>
            <person name="Digby A."/>
            <person name="Iorns D."/>
            <person name="Eason D."/>
            <person name="Robertson B."/>
            <person name="Raemaekers T."/>
            <person name="Howe K."/>
            <person name="Lewin H."/>
            <person name="Damas J."/>
            <person name="Hastie A."/>
            <person name="Tracey A."/>
            <person name="Chow W."/>
            <person name="Fedrigo O."/>
        </authorList>
    </citation>
    <scope>NUCLEOTIDE SEQUENCE [LARGE SCALE GENOMIC DNA]</scope>
</reference>